<organism evidence="5 6">
    <name type="scientific">Lysobacter korlensis</name>
    <dbReference type="NCBI Taxonomy" id="553636"/>
    <lineage>
        <taxon>Bacteria</taxon>
        <taxon>Pseudomonadati</taxon>
        <taxon>Pseudomonadota</taxon>
        <taxon>Gammaproteobacteria</taxon>
        <taxon>Lysobacterales</taxon>
        <taxon>Lysobacteraceae</taxon>
        <taxon>Lysobacter</taxon>
    </lineage>
</organism>
<dbReference type="InterPro" id="IPR014036">
    <property type="entry name" value="DeoR-like_C"/>
</dbReference>
<evidence type="ECO:0000256" key="1">
    <source>
        <dbReference type="ARBA" id="ARBA00023015"/>
    </source>
</evidence>
<protein>
    <submittedName>
        <fullName evidence="5">DeoR/GlpR family DNA-binding transcription regulator</fullName>
    </submittedName>
</protein>
<sequence length="268" mass="28423">MADPALTRRQRLGELVLSHGFLRVADASRMLGVSEVTVRADLSLLETDGQLTRVHGGAVPATAVREFPLEQTVRQDADIKRRIGERAAAMVRSGESVLLDVGSTALAAARALVARDDLRDNVVITNGLSIALALEPAIPRFTVVVIGGTLRPLQHSLVDPHATDALSALHADVSLIGCNGVDAEAGVTNLNLAEAQVKRAMVRSSTRRILLADASKLGRRHLGRIGALQDFDVLVTAGNPGEELLDPVRRCGVAVECADPGHRSGDRK</sequence>
<accession>A0ABV6RV31</accession>
<evidence type="ECO:0000313" key="6">
    <source>
        <dbReference type="Proteomes" id="UP001589896"/>
    </source>
</evidence>
<dbReference type="PROSITE" id="PS51000">
    <property type="entry name" value="HTH_DEOR_2"/>
    <property type="match status" value="1"/>
</dbReference>
<evidence type="ECO:0000313" key="5">
    <source>
        <dbReference type="EMBL" id="MFC0680838.1"/>
    </source>
</evidence>
<dbReference type="InterPro" id="IPR018356">
    <property type="entry name" value="Tscrpt_reg_HTH_DeoR_CS"/>
</dbReference>
<dbReference type="SUPFAM" id="SSF46785">
    <property type="entry name" value="Winged helix' DNA-binding domain"/>
    <property type="match status" value="1"/>
</dbReference>
<dbReference type="GO" id="GO:0003677">
    <property type="term" value="F:DNA binding"/>
    <property type="evidence" value="ECO:0007669"/>
    <property type="project" value="UniProtKB-KW"/>
</dbReference>
<dbReference type="InterPro" id="IPR037171">
    <property type="entry name" value="NagB/RpiA_transferase-like"/>
</dbReference>
<dbReference type="PROSITE" id="PS00894">
    <property type="entry name" value="HTH_DEOR_1"/>
    <property type="match status" value="1"/>
</dbReference>
<dbReference type="PANTHER" id="PTHR30363:SF44">
    <property type="entry name" value="AGA OPERON TRANSCRIPTIONAL REPRESSOR-RELATED"/>
    <property type="match status" value="1"/>
</dbReference>
<keyword evidence="3" id="KW-0804">Transcription</keyword>
<dbReference type="InterPro" id="IPR050313">
    <property type="entry name" value="Carb_Metab_HTH_regulators"/>
</dbReference>
<keyword evidence="1" id="KW-0805">Transcription regulation</keyword>
<gene>
    <name evidence="5" type="ORF">ACFFGH_23655</name>
</gene>
<dbReference type="InterPro" id="IPR001034">
    <property type="entry name" value="DeoR_HTH"/>
</dbReference>
<evidence type="ECO:0000259" key="4">
    <source>
        <dbReference type="PROSITE" id="PS51000"/>
    </source>
</evidence>
<name>A0ABV6RV31_9GAMM</name>
<comment type="caution">
    <text evidence="5">The sequence shown here is derived from an EMBL/GenBank/DDBJ whole genome shotgun (WGS) entry which is preliminary data.</text>
</comment>
<dbReference type="Gene3D" id="3.40.50.1360">
    <property type="match status" value="1"/>
</dbReference>
<reference evidence="5 6" key="1">
    <citation type="submission" date="2024-09" db="EMBL/GenBank/DDBJ databases">
        <authorList>
            <person name="Sun Q."/>
            <person name="Mori K."/>
        </authorList>
    </citation>
    <scope>NUCLEOTIDE SEQUENCE [LARGE SCALE GENOMIC DNA]</scope>
    <source>
        <strain evidence="5 6">KCTC 23076</strain>
    </source>
</reference>
<dbReference type="RefSeq" id="WP_386672928.1">
    <property type="nucleotide sequence ID" value="NZ_JBHLTG010000006.1"/>
</dbReference>
<dbReference type="PANTHER" id="PTHR30363">
    <property type="entry name" value="HTH-TYPE TRANSCRIPTIONAL REGULATOR SRLR-RELATED"/>
    <property type="match status" value="1"/>
</dbReference>
<dbReference type="SMART" id="SM00420">
    <property type="entry name" value="HTH_DEOR"/>
    <property type="match status" value="1"/>
</dbReference>
<proteinExistence type="predicted"/>
<dbReference type="Pfam" id="PF00455">
    <property type="entry name" value="DeoRC"/>
    <property type="match status" value="1"/>
</dbReference>
<feature type="domain" description="HTH deoR-type" evidence="4">
    <location>
        <begin position="5"/>
        <end position="60"/>
    </location>
</feature>
<dbReference type="SUPFAM" id="SSF100950">
    <property type="entry name" value="NagB/RpiA/CoA transferase-like"/>
    <property type="match status" value="1"/>
</dbReference>
<keyword evidence="2 5" id="KW-0238">DNA-binding</keyword>
<evidence type="ECO:0000256" key="3">
    <source>
        <dbReference type="ARBA" id="ARBA00023163"/>
    </source>
</evidence>
<dbReference type="PRINTS" id="PR00037">
    <property type="entry name" value="HTHLACR"/>
</dbReference>
<dbReference type="SMART" id="SM01134">
    <property type="entry name" value="DeoRC"/>
    <property type="match status" value="1"/>
</dbReference>
<keyword evidence="6" id="KW-1185">Reference proteome</keyword>
<dbReference type="Pfam" id="PF08220">
    <property type="entry name" value="HTH_DeoR"/>
    <property type="match status" value="1"/>
</dbReference>
<dbReference type="EMBL" id="JBHLTG010000006">
    <property type="protein sequence ID" value="MFC0680838.1"/>
    <property type="molecule type" value="Genomic_DNA"/>
</dbReference>
<dbReference type="Proteomes" id="UP001589896">
    <property type="component" value="Unassembled WGS sequence"/>
</dbReference>
<evidence type="ECO:0000256" key="2">
    <source>
        <dbReference type="ARBA" id="ARBA00023125"/>
    </source>
</evidence>
<dbReference type="InterPro" id="IPR036390">
    <property type="entry name" value="WH_DNA-bd_sf"/>
</dbReference>